<dbReference type="Pfam" id="PF13546">
    <property type="entry name" value="DDE_5"/>
    <property type="match status" value="1"/>
</dbReference>
<dbReference type="NCBIfam" id="NF033540">
    <property type="entry name" value="transpos_IS701"/>
    <property type="match status" value="1"/>
</dbReference>
<sequence>MKPPLQIVPVGVQTTFVEVWRWGQELERLYARISPRFARPEPQRRALAFLKGIVSAVERKNNWQLAEHAGEARPDGMQRLLNSAVWDADLVRDDLRAYILERLGDPGAIVVIDETSFRKRGKKSAGVGMQHCGTTGQVENCQVGMFLAYTSSKGSTLLDRELYLPMRWTEDRERCREAGIPDEVSFQTKPKLARRMLERIFAAQVPVAWVVADSVYGSNLDLRT</sequence>
<dbReference type="RefSeq" id="WP_420799594.1">
    <property type="nucleotide sequence ID" value="NZ_BNJG01000005.1"/>
</dbReference>
<dbReference type="Proteomes" id="UP000654345">
    <property type="component" value="Unassembled WGS sequence"/>
</dbReference>
<organism evidence="2 3">
    <name type="scientific">Ktedonobacter robiniae</name>
    <dbReference type="NCBI Taxonomy" id="2778365"/>
    <lineage>
        <taxon>Bacteria</taxon>
        <taxon>Bacillati</taxon>
        <taxon>Chloroflexota</taxon>
        <taxon>Ktedonobacteria</taxon>
        <taxon>Ktedonobacterales</taxon>
        <taxon>Ktedonobacteraceae</taxon>
        <taxon>Ktedonobacter</taxon>
    </lineage>
</organism>
<protein>
    <recommendedName>
        <fullName evidence="1">Transposase IS701-like DDE domain-containing protein</fullName>
    </recommendedName>
</protein>
<dbReference type="SUPFAM" id="SSF53098">
    <property type="entry name" value="Ribonuclease H-like"/>
    <property type="match status" value="1"/>
</dbReference>
<evidence type="ECO:0000313" key="2">
    <source>
        <dbReference type="EMBL" id="GHO60517.1"/>
    </source>
</evidence>
<proteinExistence type="predicted"/>
<dbReference type="InterPro" id="IPR038721">
    <property type="entry name" value="IS701-like_DDE_dom"/>
</dbReference>
<dbReference type="EMBL" id="BNJG01000005">
    <property type="protein sequence ID" value="GHO60517.1"/>
    <property type="molecule type" value="Genomic_DNA"/>
</dbReference>
<accession>A0ABQ3V6C0</accession>
<feature type="domain" description="Transposase IS701-like DDE" evidence="1">
    <location>
        <begin position="37"/>
        <end position="223"/>
    </location>
</feature>
<gene>
    <name evidence="2" type="ORF">KSB_89920</name>
</gene>
<evidence type="ECO:0000313" key="3">
    <source>
        <dbReference type="Proteomes" id="UP000654345"/>
    </source>
</evidence>
<reference evidence="2 3" key="1">
    <citation type="journal article" date="2021" name="Int. J. Syst. Evol. Microbiol.">
        <title>Reticulibacter mediterranei gen. nov., sp. nov., within the new family Reticulibacteraceae fam. nov., and Ktedonospora formicarum gen. nov., sp. nov., Ktedonobacter robiniae sp. nov., Dictyobacter formicarum sp. nov. and Dictyobacter arantiisoli sp. nov., belonging to the class Ktedonobacteria.</title>
        <authorList>
            <person name="Yabe S."/>
            <person name="Zheng Y."/>
            <person name="Wang C.M."/>
            <person name="Sakai Y."/>
            <person name="Abe K."/>
            <person name="Yokota A."/>
            <person name="Donadio S."/>
            <person name="Cavaletti L."/>
            <person name="Monciardini P."/>
        </authorList>
    </citation>
    <scope>NUCLEOTIDE SEQUENCE [LARGE SCALE GENOMIC DNA]</scope>
    <source>
        <strain evidence="2 3">SOSP1-30</strain>
    </source>
</reference>
<keyword evidence="3" id="KW-1185">Reference proteome</keyword>
<dbReference type="PANTHER" id="PTHR33627:SF1">
    <property type="entry name" value="TRANSPOSASE"/>
    <property type="match status" value="1"/>
</dbReference>
<evidence type="ECO:0000259" key="1">
    <source>
        <dbReference type="Pfam" id="PF13546"/>
    </source>
</evidence>
<dbReference type="InterPro" id="IPR012337">
    <property type="entry name" value="RNaseH-like_sf"/>
</dbReference>
<dbReference type="PANTHER" id="PTHR33627">
    <property type="entry name" value="TRANSPOSASE"/>
    <property type="match status" value="1"/>
</dbReference>
<dbReference type="InterPro" id="IPR039365">
    <property type="entry name" value="IS701-like"/>
</dbReference>
<name>A0ABQ3V6C0_9CHLR</name>
<comment type="caution">
    <text evidence="2">The sequence shown here is derived from an EMBL/GenBank/DDBJ whole genome shotgun (WGS) entry which is preliminary data.</text>
</comment>